<dbReference type="eggNOG" id="COG2126">
    <property type="taxonomic scope" value="Bacteria"/>
</dbReference>
<feature type="transmembrane region" description="Helical" evidence="13">
    <location>
        <begin position="31"/>
        <end position="52"/>
    </location>
</feature>
<protein>
    <submittedName>
        <fullName evidence="15">Potassium channel</fullName>
    </submittedName>
</protein>
<dbReference type="PRINTS" id="PR00169">
    <property type="entry name" value="KCHANNEL"/>
</dbReference>
<evidence type="ECO:0000256" key="6">
    <source>
        <dbReference type="ARBA" id="ARBA00022882"/>
    </source>
</evidence>
<accession>A0A084IJ93</accession>
<evidence type="ECO:0000256" key="12">
    <source>
        <dbReference type="SAM" id="MobiDB-lite"/>
    </source>
</evidence>
<evidence type="ECO:0000256" key="4">
    <source>
        <dbReference type="ARBA" id="ARBA00022692"/>
    </source>
</evidence>
<feature type="domain" description="Ion transport" evidence="14">
    <location>
        <begin position="29"/>
        <end position="239"/>
    </location>
</feature>
<dbReference type="Proteomes" id="UP000028302">
    <property type="component" value="Unassembled WGS sequence"/>
</dbReference>
<evidence type="ECO:0000256" key="5">
    <source>
        <dbReference type="ARBA" id="ARBA00022826"/>
    </source>
</evidence>
<evidence type="ECO:0000256" key="13">
    <source>
        <dbReference type="SAM" id="Phobius"/>
    </source>
</evidence>
<keyword evidence="10 13" id="KW-0472">Membrane</keyword>
<dbReference type="SUPFAM" id="SSF81324">
    <property type="entry name" value="Voltage-gated potassium channels"/>
    <property type="match status" value="1"/>
</dbReference>
<dbReference type="GO" id="GO:0008076">
    <property type="term" value="C:voltage-gated potassium channel complex"/>
    <property type="evidence" value="ECO:0007669"/>
    <property type="project" value="InterPro"/>
</dbReference>
<dbReference type="EMBL" id="APNK01000022">
    <property type="protein sequence ID" value="KEZ76777.1"/>
    <property type="molecule type" value="Genomic_DNA"/>
</dbReference>
<dbReference type="InterPro" id="IPR005821">
    <property type="entry name" value="Ion_trans_dom"/>
</dbReference>
<dbReference type="PATRIC" id="fig|1304275.5.peg.2667"/>
<gene>
    <name evidence="15" type="ORF">C41B8_13060</name>
</gene>
<dbReference type="Pfam" id="PF00520">
    <property type="entry name" value="Ion_trans"/>
    <property type="match status" value="1"/>
</dbReference>
<comment type="caution">
    <text evidence="15">The sequence shown here is derived from an EMBL/GenBank/DDBJ whole genome shotgun (WGS) entry which is preliminary data.</text>
</comment>
<keyword evidence="5" id="KW-0631">Potassium channel</keyword>
<dbReference type="Gene3D" id="1.20.120.350">
    <property type="entry name" value="Voltage-gated potassium channels. Chain C"/>
    <property type="match status" value="1"/>
</dbReference>
<dbReference type="Gene3D" id="1.10.287.70">
    <property type="match status" value="1"/>
</dbReference>
<evidence type="ECO:0000256" key="7">
    <source>
        <dbReference type="ARBA" id="ARBA00022958"/>
    </source>
</evidence>
<keyword evidence="16" id="KW-1185">Reference proteome</keyword>
<keyword evidence="8 13" id="KW-1133">Transmembrane helix</keyword>
<evidence type="ECO:0000256" key="1">
    <source>
        <dbReference type="ARBA" id="ARBA00004141"/>
    </source>
</evidence>
<name>A0A084IJ93_SALHC</name>
<dbReference type="PANTHER" id="PTHR11537:SF254">
    <property type="entry name" value="POTASSIUM VOLTAGE-GATED CHANNEL PROTEIN SHAB"/>
    <property type="match status" value="1"/>
</dbReference>
<keyword evidence="6" id="KW-0851">Voltage-gated channel</keyword>
<evidence type="ECO:0000256" key="3">
    <source>
        <dbReference type="ARBA" id="ARBA00022538"/>
    </source>
</evidence>
<evidence type="ECO:0000256" key="11">
    <source>
        <dbReference type="ARBA" id="ARBA00023303"/>
    </source>
</evidence>
<dbReference type="AlphaFoldDB" id="A0A084IJ93"/>
<organism evidence="15 16">
    <name type="scientific">Salinisphaera hydrothermalis (strain C41B8)</name>
    <dbReference type="NCBI Taxonomy" id="1304275"/>
    <lineage>
        <taxon>Bacteria</taxon>
        <taxon>Pseudomonadati</taxon>
        <taxon>Pseudomonadota</taxon>
        <taxon>Gammaproteobacteria</taxon>
        <taxon>Salinisphaerales</taxon>
        <taxon>Salinisphaeraceae</taxon>
        <taxon>Salinisphaera</taxon>
    </lineage>
</organism>
<evidence type="ECO:0000256" key="2">
    <source>
        <dbReference type="ARBA" id="ARBA00022448"/>
    </source>
</evidence>
<dbReference type="PANTHER" id="PTHR11537">
    <property type="entry name" value="VOLTAGE-GATED POTASSIUM CHANNEL"/>
    <property type="match status" value="1"/>
</dbReference>
<feature type="transmembrane region" description="Helical" evidence="13">
    <location>
        <begin position="58"/>
        <end position="76"/>
    </location>
</feature>
<feature type="transmembrane region" description="Helical" evidence="13">
    <location>
        <begin position="155"/>
        <end position="175"/>
    </location>
</feature>
<feature type="compositionally biased region" description="Acidic residues" evidence="12">
    <location>
        <begin position="276"/>
        <end position="286"/>
    </location>
</feature>
<proteinExistence type="predicted"/>
<evidence type="ECO:0000313" key="16">
    <source>
        <dbReference type="Proteomes" id="UP000028302"/>
    </source>
</evidence>
<keyword evidence="7" id="KW-0630">Potassium</keyword>
<evidence type="ECO:0000313" key="15">
    <source>
        <dbReference type="EMBL" id="KEZ76777.1"/>
    </source>
</evidence>
<keyword evidence="11 15" id="KW-0407">Ion channel</keyword>
<reference evidence="15 16" key="1">
    <citation type="submission" date="2013-03" db="EMBL/GenBank/DDBJ databases">
        <title>Salinisphaera hydrothermalis C41B8 Genome Sequencing.</title>
        <authorList>
            <person name="Li C."/>
            <person name="Lai Q."/>
            <person name="Shao Z."/>
        </authorList>
    </citation>
    <scope>NUCLEOTIDE SEQUENCE [LARGE SCALE GENOMIC DNA]</scope>
    <source>
        <strain evidence="15 16">C41B8</strain>
    </source>
</reference>
<feature type="transmembrane region" description="Helical" evidence="13">
    <location>
        <begin position="213"/>
        <end position="237"/>
    </location>
</feature>
<dbReference type="GO" id="GO:0005249">
    <property type="term" value="F:voltage-gated potassium channel activity"/>
    <property type="evidence" value="ECO:0007669"/>
    <property type="project" value="InterPro"/>
</dbReference>
<dbReference type="GO" id="GO:0001508">
    <property type="term" value="P:action potential"/>
    <property type="evidence" value="ECO:0007669"/>
    <property type="project" value="TreeGrafter"/>
</dbReference>
<evidence type="ECO:0000259" key="14">
    <source>
        <dbReference type="Pfam" id="PF00520"/>
    </source>
</evidence>
<evidence type="ECO:0000256" key="10">
    <source>
        <dbReference type="ARBA" id="ARBA00023136"/>
    </source>
</evidence>
<evidence type="ECO:0000256" key="8">
    <source>
        <dbReference type="ARBA" id="ARBA00022989"/>
    </source>
</evidence>
<keyword evidence="9" id="KW-0406">Ion transport</keyword>
<dbReference type="InterPro" id="IPR027359">
    <property type="entry name" value="Volt_channel_dom_sf"/>
</dbReference>
<dbReference type="STRING" id="1304275.C41B8_13060"/>
<feature type="region of interest" description="Disordered" evidence="12">
    <location>
        <begin position="274"/>
        <end position="294"/>
    </location>
</feature>
<comment type="subcellular location">
    <subcellularLocation>
        <location evidence="1">Membrane</location>
        <topology evidence="1">Multi-pass membrane protein</topology>
    </subcellularLocation>
</comment>
<keyword evidence="3" id="KW-0633">Potassium transport</keyword>
<keyword evidence="2" id="KW-0813">Transport</keyword>
<keyword evidence="4 13" id="KW-0812">Transmembrane</keyword>
<dbReference type="RefSeq" id="WP_232226072.1">
    <property type="nucleotide sequence ID" value="NZ_APNK01000022.1"/>
</dbReference>
<sequence>MIAHSTDTGLRLWLRTVIFGTDTPAGRGFDIVLLVLIVASVINLMLVSVAAIEAQFGALLQALEWLFTLAFSLEYAARIYAARRRWAYIFSFYGLVDLVSILPLYIGLLLPEAQYLVAVRTLRMMRIFRVLKLVRYANDAGVMTRALRHAQRKMQIFLGMLALMVTILGALMYVVEGPAHGFTSIPRSIYWAIVTITTVGYGDISPSTPLGQAIAGVAILGGYAILAVTGGIITAELTNEISAQRRKTLCPHCERSGHEIDADYCKFCGGDLSHEPEDDAPVDEEQASARDKLD</sequence>
<dbReference type="InterPro" id="IPR028325">
    <property type="entry name" value="VG_K_chnl"/>
</dbReference>
<feature type="transmembrane region" description="Helical" evidence="13">
    <location>
        <begin position="88"/>
        <end position="109"/>
    </location>
</feature>
<evidence type="ECO:0000256" key="9">
    <source>
        <dbReference type="ARBA" id="ARBA00023065"/>
    </source>
</evidence>